<dbReference type="AlphaFoldDB" id="A0A5C6ED68"/>
<feature type="transmembrane region" description="Helical" evidence="5">
    <location>
        <begin position="584"/>
        <end position="604"/>
    </location>
</feature>
<dbReference type="InterPro" id="IPR002810">
    <property type="entry name" value="NfeD-like_C"/>
</dbReference>
<feature type="transmembrane region" description="Helical" evidence="5">
    <location>
        <begin position="636"/>
        <end position="658"/>
    </location>
</feature>
<keyword evidence="4 5" id="KW-0472">Membrane</keyword>
<dbReference type="Proteomes" id="UP000317977">
    <property type="component" value="Unassembled WGS sequence"/>
</dbReference>
<keyword evidence="2 5" id="KW-0812">Transmembrane</keyword>
<evidence type="ECO:0000313" key="9">
    <source>
        <dbReference type="Proteomes" id="UP000317977"/>
    </source>
</evidence>
<feature type="transmembrane region" description="Helical" evidence="5">
    <location>
        <begin position="610"/>
        <end position="629"/>
    </location>
</feature>
<comment type="subcellular location">
    <subcellularLocation>
        <location evidence="1">Membrane</location>
        <topology evidence="1">Multi-pass membrane protein</topology>
    </subcellularLocation>
</comment>
<dbReference type="Pfam" id="PF01957">
    <property type="entry name" value="NfeD"/>
    <property type="match status" value="1"/>
</dbReference>
<accession>A0A5C6ED68</accession>
<evidence type="ECO:0000256" key="5">
    <source>
        <dbReference type="SAM" id="Phobius"/>
    </source>
</evidence>
<evidence type="ECO:0000256" key="2">
    <source>
        <dbReference type="ARBA" id="ARBA00022692"/>
    </source>
</evidence>
<dbReference type="Pfam" id="PF24961">
    <property type="entry name" value="NfeD_membrane"/>
    <property type="match status" value="1"/>
</dbReference>
<evidence type="ECO:0000259" key="7">
    <source>
        <dbReference type="Pfam" id="PF24961"/>
    </source>
</evidence>
<comment type="caution">
    <text evidence="8">The sequence shown here is derived from an EMBL/GenBank/DDBJ whole genome shotgun (WGS) entry which is preliminary data.</text>
</comment>
<sequence>MRQRFVFEGFTPHPMTVTARDMFVTENQPSTTVNSRGMKLHGWTNRMTEPRRARLQRGFAGWVVVLLLFGLSCAAAAQAQDVDPSTPQPETTVKTGVRIDMPVPMSSDAAESLVATLIRINASAPVGQRVTVVLRYPPDSVGGDETEFESALRLARAMSGNELRQVRMVSLVEGTVDGHSTLPILASDLLIVGPNAEIANAAQGEQGEVDTIPLIYQSIAKRRGLFPAAVVSALVDPELELALVSKVGGEQSFAAGATLDQLRADGGLLGEEVISASGVPLRLDAKQLRSTRIAAGLVESVDQAAELLDLAELKRENENAAIGEAKGVLLEITGSIASGRARRWQSNLDSTLSGSSDINTWMISIDSIGGNLDDSFTIAGWFASPQPPLQTVAGLVRGEARGDSAIIALACKPLLMKPDARLGGPGAQSIAPEDVVRYEELIDQIAKQTKRSSALIRGLLDTELAVYRYTHQKTGRIRYSTEEDLAGDVENPDAERAKWERGERIDLSEGLSASEAVLLGLADGESPSLEAASRQIGLPATPPVVADRGLVRLVERLGRNSTLSFLLLFIGFAAISAEANAPGLGVPAFLAIVSFSLFFWMKFLAGTAEWLELVALSVGLICIGIELFVVPGFGIFGVGGLMLTVLGVVLMSQTFVIPHNVYQLNLLSKGIWLALGGAAGMVGGFIAMRILLPHVPMFQGLIMEAPDAEAIDEAEKLGDFGHLMGQSGVATTPLRPSGKARFGNEILAVVSDGTSVSAGEPVRVILVQATKVVVEAIEN</sequence>
<reference evidence="8 9" key="1">
    <citation type="submission" date="2019-02" db="EMBL/GenBank/DDBJ databases">
        <title>Deep-cultivation of Planctomycetes and their phenomic and genomic characterization uncovers novel biology.</title>
        <authorList>
            <person name="Wiegand S."/>
            <person name="Jogler M."/>
            <person name="Boedeker C."/>
            <person name="Pinto D."/>
            <person name="Vollmers J."/>
            <person name="Rivas-Marin E."/>
            <person name="Kohn T."/>
            <person name="Peeters S.H."/>
            <person name="Heuer A."/>
            <person name="Rast P."/>
            <person name="Oberbeckmann S."/>
            <person name="Bunk B."/>
            <person name="Jeske O."/>
            <person name="Meyerdierks A."/>
            <person name="Storesund J.E."/>
            <person name="Kallscheuer N."/>
            <person name="Luecker S."/>
            <person name="Lage O.M."/>
            <person name="Pohl T."/>
            <person name="Merkel B.J."/>
            <person name="Hornburger P."/>
            <person name="Mueller R.-W."/>
            <person name="Bruemmer F."/>
            <person name="Labrenz M."/>
            <person name="Spormann A.M."/>
            <person name="Op Den Camp H."/>
            <person name="Overmann J."/>
            <person name="Amann R."/>
            <person name="Jetten M.S.M."/>
            <person name="Mascher T."/>
            <person name="Medema M.H."/>
            <person name="Devos D.P."/>
            <person name="Kaster A.-K."/>
            <person name="Ovreas L."/>
            <person name="Rohde M."/>
            <person name="Galperin M.Y."/>
            <person name="Jogler C."/>
        </authorList>
    </citation>
    <scope>NUCLEOTIDE SEQUENCE [LARGE SCALE GENOMIC DNA]</scope>
    <source>
        <strain evidence="8 9">Poly59</strain>
    </source>
</reference>
<feature type="domain" description="NfeD-like C-terminal" evidence="6">
    <location>
        <begin position="723"/>
        <end position="775"/>
    </location>
</feature>
<name>A0A5C6ED68_9BACT</name>
<evidence type="ECO:0000256" key="1">
    <source>
        <dbReference type="ARBA" id="ARBA00004141"/>
    </source>
</evidence>
<dbReference type="InterPro" id="IPR056739">
    <property type="entry name" value="NfeD_membrane"/>
</dbReference>
<dbReference type="OrthoDB" id="284354at2"/>
<feature type="domain" description="NfeD integral membrane" evidence="7">
    <location>
        <begin position="563"/>
        <end position="689"/>
    </location>
</feature>
<organism evidence="8 9">
    <name type="scientific">Rubripirellula reticaptiva</name>
    <dbReference type="NCBI Taxonomy" id="2528013"/>
    <lineage>
        <taxon>Bacteria</taxon>
        <taxon>Pseudomonadati</taxon>
        <taxon>Planctomycetota</taxon>
        <taxon>Planctomycetia</taxon>
        <taxon>Pirellulales</taxon>
        <taxon>Pirellulaceae</taxon>
        <taxon>Rubripirellula</taxon>
    </lineage>
</organism>
<evidence type="ECO:0000256" key="3">
    <source>
        <dbReference type="ARBA" id="ARBA00022989"/>
    </source>
</evidence>
<evidence type="ECO:0000259" key="6">
    <source>
        <dbReference type="Pfam" id="PF01957"/>
    </source>
</evidence>
<dbReference type="PANTHER" id="PTHR33507:SF3">
    <property type="entry name" value="INNER MEMBRANE PROTEIN YBBJ"/>
    <property type="match status" value="1"/>
</dbReference>
<gene>
    <name evidence="8" type="ORF">Poly59_53560</name>
</gene>
<evidence type="ECO:0000256" key="4">
    <source>
        <dbReference type="ARBA" id="ARBA00023136"/>
    </source>
</evidence>
<proteinExistence type="predicted"/>
<dbReference type="EMBL" id="SJPX01000006">
    <property type="protein sequence ID" value="TWU46414.1"/>
    <property type="molecule type" value="Genomic_DNA"/>
</dbReference>
<dbReference type="GO" id="GO:0005886">
    <property type="term" value="C:plasma membrane"/>
    <property type="evidence" value="ECO:0007669"/>
    <property type="project" value="TreeGrafter"/>
</dbReference>
<dbReference type="InterPro" id="IPR029045">
    <property type="entry name" value="ClpP/crotonase-like_dom_sf"/>
</dbReference>
<dbReference type="Gene3D" id="2.40.50.140">
    <property type="entry name" value="Nucleic acid-binding proteins"/>
    <property type="match status" value="1"/>
</dbReference>
<keyword evidence="3 5" id="KW-1133">Transmembrane helix</keyword>
<dbReference type="Gene3D" id="3.90.226.10">
    <property type="entry name" value="2-enoyl-CoA Hydratase, Chain A, domain 1"/>
    <property type="match status" value="1"/>
</dbReference>
<protein>
    <submittedName>
        <fullName evidence="8">Uncharacterized protein</fullName>
    </submittedName>
</protein>
<dbReference type="PANTHER" id="PTHR33507">
    <property type="entry name" value="INNER MEMBRANE PROTEIN YBBJ"/>
    <property type="match status" value="1"/>
</dbReference>
<feature type="transmembrane region" description="Helical" evidence="5">
    <location>
        <begin position="670"/>
        <end position="692"/>
    </location>
</feature>
<dbReference type="InterPro" id="IPR012340">
    <property type="entry name" value="NA-bd_OB-fold"/>
</dbReference>
<keyword evidence="9" id="KW-1185">Reference proteome</keyword>
<feature type="transmembrane region" description="Helical" evidence="5">
    <location>
        <begin position="59"/>
        <end position="79"/>
    </location>
</feature>
<dbReference type="SUPFAM" id="SSF52096">
    <property type="entry name" value="ClpP/crotonase"/>
    <property type="match status" value="1"/>
</dbReference>
<evidence type="ECO:0000313" key="8">
    <source>
        <dbReference type="EMBL" id="TWU46414.1"/>
    </source>
</evidence>
<dbReference type="InterPro" id="IPR052165">
    <property type="entry name" value="Membrane_assoc_protease"/>
</dbReference>